<accession>A0AAV5GEX8</accession>
<keyword evidence="1" id="KW-0175">Coiled coil</keyword>
<feature type="region of interest" description="Disordered" evidence="2">
    <location>
        <begin position="303"/>
        <end position="335"/>
    </location>
</feature>
<sequence>MALPPTTAQGLPTSARGPIASLSTLDKRTFAPSPDTVAWLYSLPLPPGCSSQPVPANPADWALVEQYRLLCQGLTVLGEYARERAKREEAGEDPFAREWDPRTCDNPAVLSAVESLFKDVFPSHPDALPATQQQQQLDFNPASAAYAGVLSAVEASLGGSAAGELRVPAPPPKQPKRSGKSPAHAPPPPPPPALPSLHEHHSLPSTLPSGATLHAGSHPGELIASLPLSLSDLASSLPPHGLSPSQIPADGILSDLAASLPGGTASLPSLMSAIAELEQCVARLSLEASEARTLQKNLRDEMAARTGGGVASGGKKKKKNKKGKKKSGANGGASAAVAAASTAPVVSTQSNQAHDTASQEDDVESCCCPDCADPSAAPPAAPAEQPQGLGVRAWEDGELMKALQSVSMLDRRADEYRERLRVLKEQIHHHAALADALASSPSASAGAPAGAPVSLHEMWPVHPDHEGVVYELEEEEEEEEELIEEEEEVAGEHRIAPAGPYGTNASDTGLAWVSVDEHRQQLLRAEQARARAVAHAMAQ</sequence>
<keyword evidence="4" id="KW-1185">Reference proteome</keyword>
<feature type="region of interest" description="Disordered" evidence="2">
    <location>
        <begin position="1"/>
        <end position="26"/>
    </location>
</feature>
<feature type="compositionally biased region" description="Polar residues" evidence="2">
    <location>
        <begin position="1"/>
        <end position="12"/>
    </location>
</feature>
<comment type="caution">
    <text evidence="3">The sequence shown here is derived from an EMBL/GenBank/DDBJ whole genome shotgun (WGS) entry which is preliminary data.</text>
</comment>
<dbReference type="EMBL" id="BQKY01000001">
    <property type="protein sequence ID" value="GJN87622.1"/>
    <property type="molecule type" value="Genomic_DNA"/>
</dbReference>
<evidence type="ECO:0000256" key="1">
    <source>
        <dbReference type="SAM" id="Coils"/>
    </source>
</evidence>
<dbReference type="Proteomes" id="UP001342314">
    <property type="component" value="Unassembled WGS sequence"/>
</dbReference>
<reference evidence="3 4" key="1">
    <citation type="submission" date="2021-12" db="EMBL/GenBank/DDBJ databases">
        <title>High titer production of polyol ester of fatty acids by Rhodotorula paludigena BS15 towards product separation-free biomass refinery.</title>
        <authorList>
            <person name="Mano J."/>
            <person name="Ono H."/>
            <person name="Tanaka T."/>
            <person name="Naito K."/>
            <person name="Sushida H."/>
            <person name="Ike M."/>
            <person name="Tokuyasu K."/>
            <person name="Kitaoka M."/>
        </authorList>
    </citation>
    <scope>NUCLEOTIDE SEQUENCE [LARGE SCALE GENOMIC DNA]</scope>
    <source>
        <strain evidence="3 4">BS15</strain>
    </source>
</reference>
<name>A0AAV5GEX8_9BASI</name>
<feature type="compositionally biased region" description="Pro residues" evidence="2">
    <location>
        <begin position="184"/>
        <end position="194"/>
    </location>
</feature>
<evidence type="ECO:0000313" key="3">
    <source>
        <dbReference type="EMBL" id="GJN87622.1"/>
    </source>
</evidence>
<evidence type="ECO:0000313" key="4">
    <source>
        <dbReference type="Proteomes" id="UP001342314"/>
    </source>
</evidence>
<evidence type="ECO:0008006" key="5">
    <source>
        <dbReference type="Google" id="ProtNLM"/>
    </source>
</evidence>
<feature type="compositionally biased region" description="Basic residues" evidence="2">
    <location>
        <begin position="314"/>
        <end position="327"/>
    </location>
</feature>
<protein>
    <recommendedName>
        <fullName evidence="5">Inhibitor of growth protein N-terminal histone-binding domain-containing protein</fullName>
    </recommendedName>
</protein>
<proteinExistence type="predicted"/>
<organism evidence="3 4">
    <name type="scientific">Rhodotorula paludigena</name>
    <dbReference type="NCBI Taxonomy" id="86838"/>
    <lineage>
        <taxon>Eukaryota</taxon>
        <taxon>Fungi</taxon>
        <taxon>Dikarya</taxon>
        <taxon>Basidiomycota</taxon>
        <taxon>Pucciniomycotina</taxon>
        <taxon>Microbotryomycetes</taxon>
        <taxon>Sporidiobolales</taxon>
        <taxon>Sporidiobolaceae</taxon>
        <taxon>Rhodotorula</taxon>
    </lineage>
</organism>
<evidence type="ECO:0000256" key="2">
    <source>
        <dbReference type="SAM" id="MobiDB-lite"/>
    </source>
</evidence>
<feature type="region of interest" description="Disordered" evidence="2">
    <location>
        <begin position="163"/>
        <end position="218"/>
    </location>
</feature>
<feature type="coiled-coil region" evidence="1">
    <location>
        <begin position="465"/>
        <end position="492"/>
    </location>
</feature>
<gene>
    <name evidence="3" type="ORF">Rhopal_000577-T1</name>
</gene>
<dbReference type="AlphaFoldDB" id="A0AAV5GEX8"/>